<sequence length="404" mass="44933" precursor="true">MACSRTTWIAALSSLLCLFTLSLFAQNSTTQSPLRESTRSNRSPQEEDSSFQSVLLRDGSVVRGKVLQARGQVQVKVGQSIRSFPANDIRIIGDDIHDIYDRLSHQVPADSSSARMSLVHWCMKYNLRSELIKELRLVLTLDPGNSDARSLLEEFLDEPSPDDSIIIVNIPTKSAHLKFKGKQLETLAGLPAPMAREFTRGVQPIIKKKCGSVSCHGGEQNHGFQLNVDVSSSHHSRRSSEDNFQSIFKLLDLEKPVQSKVFTIGRAPHADLREPLFGTDPSSLVQLQRIYEWIVVSKPELEKLKQQFDEEISPAPPNSPGLLASGALDEAGSGQADSMATEMQTTQQRNRIQQINAETVPGKIQQQADALKDDGFNKDLVNELINSVQADKFDPADFNRRFKK</sequence>
<keyword evidence="4" id="KW-1185">Reference proteome</keyword>
<proteinExistence type="predicted"/>
<feature type="chain" id="PRO_5021906912" evidence="2">
    <location>
        <begin position="26"/>
        <end position="404"/>
    </location>
</feature>
<dbReference type="EMBL" id="CP036281">
    <property type="protein sequence ID" value="QDU81223.1"/>
    <property type="molecule type" value="Genomic_DNA"/>
</dbReference>
<keyword evidence="2" id="KW-0732">Signal</keyword>
<dbReference type="KEGG" id="plon:Pla110_29620"/>
<gene>
    <name evidence="3" type="ORF">Pla110_29620</name>
</gene>
<dbReference type="RefSeq" id="WP_144996426.1">
    <property type="nucleotide sequence ID" value="NZ_CP036281.1"/>
</dbReference>
<feature type="region of interest" description="Disordered" evidence="1">
    <location>
        <begin position="311"/>
        <end position="350"/>
    </location>
</feature>
<feature type="signal peptide" evidence="2">
    <location>
        <begin position="1"/>
        <end position="25"/>
    </location>
</feature>
<evidence type="ECO:0000256" key="2">
    <source>
        <dbReference type="SAM" id="SignalP"/>
    </source>
</evidence>
<protein>
    <submittedName>
        <fullName evidence="3">Uncharacterized protein</fullName>
    </submittedName>
</protein>
<dbReference type="OrthoDB" id="251278at2"/>
<evidence type="ECO:0000313" key="4">
    <source>
        <dbReference type="Proteomes" id="UP000317178"/>
    </source>
</evidence>
<reference evidence="3 4" key="1">
    <citation type="submission" date="2019-02" db="EMBL/GenBank/DDBJ databases">
        <title>Deep-cultivation of Planctomycetes and their phenomic and genomic characterization uncovers novel biology.</title>
        <authorList>
            <person name="Wiegand S."/>
            <person name="Jogler M."/>
            <person name="Boedeker C."/>
            <person name="Pinto D."/>
            <person name="Vollmers J."/>
            <person name="Rivas-Marin E."/>
            <person name="Kohn T."/>
            <person name="Peeters S.H."/>
            <person name="Heuer A."/>
            <person name="Rast P."/>
            <person name="Oberbeckmann S."/>
            <person name="Bunk B."/>
            <person name="Jeske O."/>
            <person name="Meyerdierks A."/>
            <person name="Storesund J.E."/>
            <person name="Kallscheuer N."/>
            <person name="Luecker S."/>
            <person name="Lage O.M."/>
            <person name="Pohl T."/>
            <person name="Merkel B.J."/>
            <person name="Hornburger P."/>
            <person name="Mueller R.-W."/>
            <person name="Bruemmer F."/>
            <person name="Labrenz M."/>
            <person name="Spormann A.M."/>
            <person name="Op den Camp H."/>
            <person name="Overmann J."/>
            <person name="Amann R."/>
            <person name="Jetten M.S.M."/>
            <person name="Mascher T."/>
            <person name="Medema M.H."/>
            <person name="Devos D.P."/>
            <person name="Kaster A.-K."/>
            <person name="Ovreas L."/>
            <person name="Rohde M."/>
            <person name="Galperin M.Y."/>
            <person name="Jogler C."/>
        </authorList>
    </citation>
    <scope>NUCLEOTIDE SEQUENCE [LARGE SCALE GENOMIC DNA]</scope>
    <source>
        <strain evidence="3 4">Pla110</strain>
    </source>
</reference>
<name>A0A518CPS6_9PLAN</name>
<organism evidence="3 4">
    <name type="scientific">Polystyrenella longa</name>
    <dbReference type="NCBI Taxonomy" id="2528007"/>
    <lineage>
        <taxon>Bacteria</taxon>
        <taxon>Pseudomonadati</taxon>
        <taxon>Planctomycetota</taxon>
        <taxon>Planctomycetia</taxon>
        <taxon>Planctomycetales</taxon>
        <taxon>Planctomycetaceae</taxon>
        <taxon>Polystyrenella</taxon>
    </lineage>
</organism>
<accession>A0A518CPS6</accession>
<evidence type="ECO:0000313" key="3">
    <source>
        <dbReference type="EMBL" id="QDU81223.1"/>
    </source>
</evidence>
<dbReference type="Proteomes" id="UP000317178">
    <property type="component" value="Chromosome"/>
</dbReference>
<dbReference type="AlphaFoldDB" id="A0A518CPS6"/>
<evidence type="ECO:0000256" key="1">
    <source>
        <dbReference type="SAM" id="MobiDB-lite"/>
    </source>
</evidence>